<reference evidence="1 2" key="1">
    <citation type="submission" date="2019-06" db="EMBL/GenBank/DDBJ databases">
        <title>Whole genome shotgun sequence of Streptomyces gardneri NBRC 12865.</title>
        <authorList>
            <person name="Hosoyama A."/>
            <person name="Uohara A."/>
            <person name="Ohji S."/>
            <person name="Ichikawa N."/>
        </authorList>
    </citation>
    <scope>NUCLEOTIDE SEQUENCE [LARGE SCALE GENOMIC DNA]</scope>
    <source>
        <strain evidence="1 2">NBRC 12865</strain>
    </source>
</reference>
<name>A0A4Y3RK39_9ACTN</name>
<dbReference type="Proteomes" id="UP000315226">
    <property type="component" value="Unassembled WGS sequence"/>
</dbReference>
<gene>
    <name evidence="1" type="ORF">SGA01_33390</name>
</gene>
<dbReference type="EMBL" id="BJMN01000020">
    <property type="protein sequence ID" value="GEB57734.1"/>
    <property type="molecule type" value="Genomic_DNA"/>
</dbReference>
<keyword evidence="2" id="KW-1185">Reference proteome</keyword>
<evidence type="ECO:0000313" key="2">
    <source>
        <dbReference type="Proteomes" id="UP000315226"/>
    </source>
</evidence>
<accession>A0A4Y3RK39</accession>
<proteinExistence type="predicted"/>
<dbReference type="AlphaFoldDB" id="A0A4Y3RK39"/>
<comment type="caution">
    <text evidence="1">The sequence shown here is derived from an EMBL/GenBank/DDBJ whole genome shotgun (WGS) entry which is preliminary data.</text>
</comment>
<sequence>MSTLMRNRPCVKLCGPGLPGSAELVLLRQVLGLCLRLSIKLSAECPSHKGG</sequence>
<protein>
    <submittedName>
        <fullName evidence="1">Uncharacterized protein</fullName>
    </submittedName>
</protein>
<organism evidence="1 2">
    <name type="scientific">Streptomyces gardneri</name>
    <dbReference type="NCBI Taxonomy" id="66892"/>
    <lineage>
        <taxon>Bacteria</taxon>
        <taxon>Bacillati</taxon>
        <taxon>Actinomycetota</taxon>
        <taxon>Actinomycetes</taxon>
        <taxon>Kitasatosporales</taxon>
        <taxon>Streptomycetaceae</taxon>
        <taxon>Streptomyces</taxon>
    </lineage>
</organism>
<evidence type="ECO:0000313" key="1">
    <source>
        <dbReference type="EMBL" id="GEB57734.1"/>
    </source>
</evidence>